<evidence type="ECO:0000256" key="3">
    <source>
        <dbReference type="ARBA" id="ARBA00022448"/>
    </source>
</evidence>
<accession>A0A2W2AJD1</accession>
<dbReference type="Proteomes" id="UP000248745">
    <property type="component" value="Unassembled WGS sequence"/>
</dbReference>
<evidence type="ECO:0000256" key="4">
    <source>
        <dbReference type="ARBA" id="ARBA00022475"/>
    </source>
</evidence>
<evidence type="ECO:0000256" key="8">
    <source>
        <dbReference type="RuleBase" id="RU000477"/>
    </source>
</evidence>
<dbReference type="PANTHER" id="PTHR19139:SF199">
    <property type="entry name" value="MIP17260P"/>
    <property type="match status" value="1"/>
</dbReference>
<dbReference type="SUPFAM" id="SSF81338">
    <property type="entry name" value="Aquaporin-like"/>
    <property type="match status" value="1"/>
</dbReference>
<keyword evidence="7 9" id="KW-0472">Membrane</keyword>
<feature type="transmembrane region" description="Helical" evidence="9">
    <location>
        <begin position="42"/>
        <end position="67"/>
    </location>
</feature>
<feature type="transmembrane region" description="Helical" evidence="9">
    <location>
        <begin position="169"/>
        <end position="192"/>
    </location>
</feature>
<comment type="subcellular location">
    <subcellularLocation>
        <location evidence="1">Cell membrane</location>
        <topology evidence="1">Multi-pass membrane protein</topology>
    </subcellularLocation>
</comment>
<dbReference type="PROSITE" id="PS51257">
    <property type="entry name" value="PROKAR_LIPOPROTEIN"/>
    <property type="match status" value="1"/>
</dbReference>
<dbReference type="InterPro" id="IPR023271">
    <property type="entry name" value="Aquaporin-like"/>
</dbReference>
<evidence type="ECO:0000256" key="2">
    <source>
        <dbReference type="ARBA" id="ARBA00006175"/>
    </source>
</evidence>
<comment type="similarity">
    <text evidence="2 8">Belongs to the MIP/aquaporin (TC 1.A.8) family.</text>
</comment>
<dbReference type="InterPro" id="IPR034294">
    <property type="entry name" value="Aquaporin_transptr"/>
</dbReference>
<evidence type="ECO:0000256" key="9">
    <source>
        <dbReference type="SAM" id="Phobius"/>
    </source>
</evidence>
<organism evidence="10 11">
    <name type="scientific">Taibaiella soli</name>
    <dbReference type="NCBI Taxonomy" id="1649169"/>
    <lineage>
        <taxon>Bacteria</taxon>
        <taxon>Pseudomonadati</taxon>
        <taxon>Bacteroidota</taxon>
        <taxon>Chitinophagia</taxon>
        <taxon>Chitinophagales</taxon>
        <taxon>Chitinophagaceae</taxon>
        <taxon>Taibaiella</taxon>
    </lineage>
</organism>
<protein>
    <submittedName>
        <fullName evidence="10">Aquaporin</fullName>
    </submittedName>
</protein>
<dbReference type="InterPro" id="IPR000425">
    <property type="entry name" value="MIP"/>
</dbReference>
<evidence type="ECO:0000256" key="5">
    <source>
        <dbReference type="ARBA" id="ARBA00022692"/>
    </source>
</evidence>
<dbReference type="EMBL" id="QKTW01000011">
    <property type="protein sequence ID" value="PZF73622.1"/>
    <property type="molecule type" value="Genomic_DNA"/>
</dbReference>
<evidence type="ECO:0000256" key="1">
    <source>
        <dbReference type="ARBA" id="ARBA00004651"/>
    </source>
</evidence>
<keyword evidence="3 8" id="KW-0813">Transport</keyword>
<dbReference type="PRINTS" id="PR00783">
    <property type="entry name" value="MINTRINSICP"/>
</dbReference>
<feature type="transmembrane region" description="Helical" evidence="9">
    <location>
        <begin position="212"/>
        <end position="234"/>
    </location>
</feature>
<dbReference type="Pfam" id="PF00230">
    <property type="entry name" value="MIP"/>
    <property type="match status" value="1"/>
</dbReference>
<name>A0A2W2AJD1_9BACT</name>
<dbReference type="PROSITE" id="PS00221">
    <property type="entry name" value="MIP"/>
    <property type="match status" value="1"/>
</dbReference>
<feature type="transmembrane region" description="Helical" evidence="9">
    <location>
        <begin position="136"/>
        <end position="157"/>
    </location>
</feature>
<dbReference type="Gene3D" id="1.20.1080.10">
    <property type="entry name" value="Glycerol uptake facilitator protein"/>
    <property type="match status" value="1"/>
</dbReference>
<dbReference type="PANTHER" id="PTHR19139">
    <property type="entry name" value="AQUAPORIN TRANSPORTER"/>
    <property type="match status" value="1"/>
</dbReference>
<dbReference type="RefSeq" id="WP_110998348.1">
    <property type="nucleotide sequence ID" value="NZ_QKTW01000011.1"/>
</dbReference>
<proteinExistence type="inferred from homology"/>
<dbReference type="GO" id="GO:0015250">
    <property type="term" value="F:water channel activity"/>
    <property type="evidence" value="ECO:0007669"/>
    <property type="project" value="TreeGrafter"/>
</dbReference>
<dbReference type="AlphaFoldDB" id="A0A2W2AJD1"/>
<keyword evidence="11" id="KW-1185">Reference proteome</keyword>
<keyword evidence="5 8" id="KW-0812">Transmembrane</keyword>
<dbReference type="GO" id="GO:0005886">
    <property type="term" value="C:plasma membrane"/>
    <property type="evidence" value="ECO:0007669"/>
    <property type="project" value="UniProtKB-SubCell"/>
</dbReference>
<evidence type="ECO:0000313" key="11">
    <source>
        <dbReference type="Proteomes" id="UP000248745"/>
    </source>
</evidence>
<keyword evidence="6 9" id="KW-1133">Transmembrane helix</keyword>
<sequence length="242" mass="24510">MNKYLAEMIGTFALVLFGCGSAVVSGVSLAWAGATGGPAGIGLLGIALAFGLSVVVMAYAIGGISGCHINPAITIAMLVAKKISVGDAVGYIIGQLIGALIAAGVLMCIQKGMPGFSMGEWALGSNGWGPGYGHEYSTGAAFITEAVLTFMFLFVIFATTSKLGNSTMAGLAIGLTLVLIHLVAIPITGTSVNPARSFGPALLAGGKALEQLWLFIVAPIVGGIAAALVWMGLFEPKPQSNY</sequence>
<evidence type="ECO:0000256" key="6">
    <source>
        <dbReference type="ARBA" id="ARBA00022989"/>
    </source>
</evidence>
<reference evidence="10 11" key="1">
    <citation type="submission" date="2018-06" db="EMBL/GenBank/DDBJ databases">
        <title>Mucibacter soli gen. nov., sp. nov., a new member of the family Chitinophagaceae producing mucin.</title>
        <authorList>
            <person name="Kim M.-K."/>
            <person name="Park S."/>
            <person name="Kim T.-S."/>
            <person name="Joung Y."/>
            <person name="Han J.-H."/>
            <person name="Kim S.B."/>
        </authorList>
    </citation>
    <scope>NUCLEOTIDE SEQUENCE [LARGE SCALE GENOMIC DNA]</scope>
    <source>
        <strain evidence="10 11">R1-15</strain>
    </source>
</reference>
<keyword evidence="4" id="KW-1003">Cell membrane</keyword>
<dbReference type="InterPro" id="IPR022357">
    <property type="entry name" value="MIP_CS"/>
</dbReference>
<evidence type="ECO:0000313" key="10">
    <source>
        <dbReference type="EMBL" id="PZF73622.1"/>
    </source>
</evidence>
<dbReference type="NCBIfam" id="TIGR00861">
    <property type="entry name" value="MIP"/>
    <property type="match status" value="1"/>
</dbReference>
<gene>
    <name evidence="10" type="ORF">DN068_07825</name>
</gene>
<dbReference type="CDD" id="cd00333">
    <property type="entry name" value="MIP"/>
    <property type="match status" value="1"/>
</dbReference>
<evidence type="ECO:0000256" key="7">
    <source>
        <dbReference type="ARBA" id="ARBA00023136"/>
    </source>
</evidence>
<feature type="transmembrane region" description="Helical" evidence="9">
    <location>
        <begin position="88"/>
        <end position="109"/>
    </location>
</feature>
<comment type="caution">
    <text evidence="10">The sequence shown here is derived from an EMBL/GenBank/DDBJ whole genome shotgun (WGS) entry which is preliminary data.</text>
</comment>
<dbReference type="OrthoDB" id="9807293at2"/>